<feature type="non-terminal residue" evidence="1">
    <location>
        <position position="59"/>
    </location>
</feature>
<accession>A0A3B0Q373</accession>
<proteinExistence type="predicted"/>
<name>A0A3B0Q373_MYCGL</name>
<organism evidence="1 2">
    <name type="scientific">Mycoplasmoides gallisepticum</name>
    <name type="common">Mycoplasma gallisepticum</name>
    <dbReference type="NCBI Taxonomy" id="2096"/>
    <lineage>
        <taxon>Bacteria</taxon>
        <taxon>Bacillati</taxon>
        <taxon>Mycoplasmatota</taxon>
        <taxon>Mycoplasmoidales</taxon>
        <taxon>Mycoplasmoidaceae</taxon>
        <taxon>Mycoplasmoides</taxon>
    </lineage>
</organism>
<dbReference type="EMBL" id="LS991952">
    <property type="protein sequence ID" value="SYV95173.1"/>
    <property type="molecule type" value="Genomic_DNA"/>
</dbReference>
<reference evidence="2" key="1">
    <citation type="submission" date="2018-06" db="EMBL/GenBank/DDBJ databases">
        <authorList>
            <consortium name="Pathogen Informatics"/>
        </authorList>
    </citation>
    <scope>NUCLEOTIDE SEQUENCE [LARGE SCALE GENOMIC DNA]</scope>
    <source>
        <strain evidence="2">NCTC10115</strain>
    </source>
</reference>
<evidence type="ECO:0000313" key="2">
    <source>
        <dbReference type="Proteomes" id="UP000260136"/>
    </source>
</evidence>
<evidence type="ECO:0000313" key="1">
    <source>
        <dbReference type="EMBL" id="SYV95173.1"/>
    </source>
</evidence>
<dbReference type="AlphaFoldDB" id="A0A3B0Q373"/>
<dbReference type="Proteomes" id="UP000260136">
    <property type="component" value="Chromosome"/>
</dbReference>
<gene>
    <name evidence="1" type="ORF">NCTC10115_01276</name>
</gene>
<sequence>MVDFLEREIYPQFGFIHNDTITTLINDLDWKKKANDWMERLKRYDQPYINDRKIVSIKW</sequence>
<protein>
    <submittedName>
        <fullName evidence="1">Uncharacterized protein</fullName>
    </submittedName>
</protein>